<gene>
    <name evidence="3" type="ORF">WKV53_00015</name>
</gene>
<evidence type="ECO:0000313" key="3">
    <source>
        <dbReference type="EMBL" id="MEK7948853.1"/>
    </source>
</evidence>
<dbReference type="RefSeq" id="WP_341402183.1">
    <property type="nucleotide sequence ID" value="NZ_JBBUKT010000001.1"/>
</dbReference>
<keyword evidence="4" id="KW-1185">Reference proteome</keyword>
<evidence type="ECO:0000256" key="1">
    <source>
        <dbReference type="ARBA" id="ARBA00022729"/>
    </source>
</evidence>
<dbReference type="Gene3D" id="2.160.20.20">
    <property type="match status" value="1"/>
</dbReference>
<accession>A0ABU9AMB2</accession>
<feature type="signal peptide" evidence="2">
    <location>
        <begin position="1"/>
        <end position="21"/>
    </location>
</feature>
<proteinExistence type="predicted"/>
<dbReference type="Proteomes" id="UP001371305">
    <property type="component" value="Unassembled WGS sequence"/>
</dbReference>
<organism evidence="3 4">
    <name type="scientific">Luteolibacter soli</name>
    <dbReference type="NCBI Taxonomy" id="3135280"/>
    <lineage>
        <taxon>Bacteria</taxon>
        <taxon>Pseudomonadati</taxon>
        <taxon>Verrucomicrobiota</taxon>
        <taxon>Verrucomicrobiia</taxon>
        <taxon>Verrucomicrobiales</taxon>
        <taxon>Verrucomicrobiaceae</taxon>
        <taxon>Luteolibacter</taxon>
    </lineage>
</organism>
<comment type="caution">
    <text evidence="3">The sequence shown here is derived from an EMBL/GenBank/DDBJ whole genome shotgun (WGS) entry which is preliminary data.</text>
</comment>
<reference evidence="3 4" key="1">
    <citation type="submission" date="2024-04" db="EMBL/GenBank/DDBJ databases">
        <title>Luteolibacter sp. isolated from soil.</title>
        <authorList>
            <person name="An J."/>
        </authorList>
    </citation>
    <scope>NUCLEOTIDE SEQUENCE [LARGE SCALE GENOMIC DNA]</scope>
    <source>
        <strain evidence="3 4">Y139</strain>
    </source>
</reference>
<dbReference type="InterPro" id="IPR011050">
    <property type="entry name" value="Pectin_lyase_fold/virulence"/>
</dbReference>
<dbReference type="SUPFAM" id="SSF51126">
    <property type="entry name" value="Pectin lyase-like"/>
    <property type="match status" value="1"/>
</dbReference>
<dbReference type="NCBIfam" id="TIGR02601">
    <property type="entry name" value="autotrns_rpt"/>
    <property type="match status" value="3"/>
</dbReference>
<name>A0ABU9AMB2_9BACT</name>
<dbReference type="EMBL" id="JBBUKT010000001">
    <property type="protein sequence ID" value="MEK7948853.1"/>
    <property type="molecule type" value="Genomic_DNA"/>
</dbReference>
<sequence>MKSPIHLSFFSALLLTPVCHAGLVFSWETGTQGWESSAGNPAVTGDETTVATTTTGATEGTHALAVTTPMGVDGGWQGMWYSTPTQINLDQPTRQALFTGATDIKLDVSYPNPGYNSWYGNAKVELIIQGDGVGWSPLGEFDVPVGGAPQTYTWPLTVGNAQSLANGGWAQLILKFTYGNGGSTSPNAVFNIDNLRSTVVVVVPPVADYFWKGGTSASWAGTNWTTDAAGTVAAGAIVSNGSKTVAFTAAEADNFSTVLGANQNMKAVVFTAGSGLVEIGGTHNLTIGANGILGEAGSGPGVINTTGQVILSADQLWANQSGSYFTVDSKISGTGKLTTGGSGTILLNGANIHTGGTAVQQGTLVLGNAQALGPATTMVTATGGTIDLNGFSPTVGGMAGSLGGVITNTGAQAATLTLDDDNGSTFGGAINASPFGEPLSFVKSGSGTLVLTGTGSYTGNAVIQEGQVTASSFAGGAPTSTNFGNAQIAGRTITVESEAVVLLNTNNIFSNQSADVSLLPTLVLNGGTLNASRYNLIGPVKLNGGVLTQASSDAGTYQGYQFKGDFTVVGSAASIIQSTTGKANHLSSDTVFNVANVTGDELEDLIVSNALTNQSGDFNSAVGGLTKTGPGTMVLQAANNYTGTTRVSGGTLSLNFASLADGAKVEIANGAFLELDHATTDTIGSLVIGGVSQAAGTYGAIGSGAQHETARITGFGLLEVPADPFPSWIAQFPSLSGGNAAKSADPDHDGLTNLEEFAIDGNPASGVPSGKVRSRVETVGGAQALLVMLPVRSGATFTGAAPVSATVDGVTYEIAGTNDLSVFGQNVTEVVPALTGTPAMPDPSVGWSYRTFRLNGNVGGATPRGPKGFLRVGITAVP</sequence>
<dbReference type="Pfam" id="PF12951">
    <property type="entry name" value="PATR"/>
    <property type="match status" value="3"/>
</dbReference>
<dbReference type="InterPro" id="IPR012332">
    <property type="entry name" value="Autotransporter_pectin_lyase_C"/>
</dbReference>
<protein>
    <submittedName>
        <fullName evidence="3">Autotransporter-associated beta strand repeat-containing protein</fullName>
    </submittedName>
</protein>
<evidence type="ECO:0000256" key="2">
    <source>
        <dbReference type="SAM" id="SignalP"/>
    </source>
</evidence>
<evidence type="ECO:0000313" key="4">
    <source>
        <dbReference type="Proteomes" id="UP001371305"/>
    </source>
</evidence>
<feature type="chain" id="PRO_5047221281" evidence="2">
    <location>
        <begin position="22"/>
        <end position="878"/>
    </location>
</feature>
<dbReference type="Gene3D" id="2.60.120.260">
    <property type="entry name" value="Galactose-binding domain-like"/>
    <property type="match status" value="1"/>
</dbReference>
<keyword evidence="1 2" id="KW-0732">Signal</keyword>
<dbReference type="InterPro" id="IPR013425">
    <property type="entry name" value="Autotrns_rpt"/>
</dbReference>